<dbReference type="Pfam" id="PF03358">
    <property type="entry name" value="FMN_red"/>
    <property type="match status" value="1"/>
</dbReference>
<protein>
    <recommendedName>
        <fullName evidence="1">NADPH-dependent FMN reductase-like domain-containing protein</fullName>
    </recommendedName>
</protein>
<dbReference type="SUPFAM" id="SSF52218">
    <property type="entry name" value="Flavoproteins"/>
    <property type="match status" value="1"/>
</dbReference>
<proteinExistence type="predicted"/>
<dbReference type="PANTHER" id="PTHR30543:SF21">
    <property type="entry name" value="NAD(P)H-DEPENDENT FMN REDUCTASE LOT6"/>
    <property type="match status" value="1"/>
</dbReference>
<dbReference type="GO" id="GO:0010181">
    <property type="term" value="F:FMN binding"/>
    <property type="evidence" value="ECO:0007669"/>
    <property type="project" value="TreeGrafter"/>
</dbReference>
<organism evidence="2">
    <name type="scientific">uncultured Rubrobacteraceae bacterium</name>
    <dbReference type="NCBI Taxonomy" id="349277"/>
    <lineage>
        <taxon>Bacteria</taxon>
        <taxon>Bacillati</taxon>
        <taxon>Actinomycetota</taxon>
        <taxon>Rubrobacteria</taxon>
        <taxon>Rubrobacterales</taxon>
        <taxon>Rubrobacteraceae</taxon>
        <taxon>environmental samples</taxon>
    </lineage>
</organism>
<evidence type="ECO:0000259" key="1">
    <source>
        <dbReference type="Pfam" id="PF03358"/>
    </source>
</evidence>
<evidence type="ECO:0000313" key="2">
    <source>
        <dbReference type="EMBL" id="CAA9441513.1"/>
    </source>
</evidence>
<dbReference type="InterPro" id="IPR005025">
    <property type="entry name" value="FMN_Rdtase-like_dom"/>
</dbReference>
<gene>
    <name evidence="2" type="ORF">AVDCRST_MAG28-443</name>
</gene>
<dbReference type="InterPro" id="IPR050712">
    <property type="entry name" value="NAD(P)H-dep_reductase"/>
</dbReference>
<sequence length="203" mass="23064">MEHKDFRILGLAGSLRRASFHRGIVRAAHEVAPEWMSCENFDLARIPYFNQDLEDEGNPEPVKELREKIRAYDAVLIATPEYDYAIPGILTTALDWALRSRFDPTPFRHKPVGIVGASPGGGGTARGQMVLRQILLHAPAYLMPDPQMLIPFSRRKFDAETGDLVDEETRERLRRFLSALAQWTGRFEEPIKAHQGQAREDRA</sequence>
<name>A0A6J4QD81_9ACTN</name>
<dbReference type="PANTHER" id="PTHR30543">
    <property type="entry name" value="CHROMATE REDUCTASE"/>
    <property type="match status" value="1"/>
</dbReference>
<accession>A0A6J4QD81</accession>
<feature type="domain" description="NADPH-dependent FMN reductase-like" evidence="1">
    <location>
        <begin position="7"/>
        <end position="152"/>
    </location>
</feature>
<dbReference type="AlphaFoldDB" id="A0A6J4QD81"/>
<dbReference type="GO" id="GO:0005829">
    <property type="term" value="C:cytosol"/>
    <property type="evidence" value="ECO:0007669"/>
    <property type="project" value="TreeGrafter"/>
</dbReference>
<dbReference type="Gene3D" id="3.40.50.360">
    <property type="match status" value="1"/>
</dbReference>
<reference evidence="2" key="1">
    <citation type="submission" date="2020-02" db="EMBL/GenBank/DDBJ databases">
        <authorList>
            <person name="Meier V. D."/>
        </authorList>
    </citation>
    <scope>NUCLEOTIDE SEQUENCE</scope>
    <source>
        <strain evidence="2">AVDCRST_MAG28</strain>
    </source>
</reference>
<dbReference type="InterPro" id="IPR029039">
    <property type="entry name" value="Flavoprotein-like_sf"/>
</dbReference>
<dbReference type="GO" id="GO:0016491">
    <property type="term" value="F:oxidoreductase activity"/>
    <property type="evidence" value="ECO:0007669"/>
    <property type="project" value="InterPro"/>
</dbReference>
<dbReference type="EMBL" id="CADCVE010000011">
    <property type="protein sequence ID" value="CAA9441513.1"/>
    <property type="molecule type" value="Genomic_DNA"/>
</dbReference>